<comment type="caution">
    <text evidence="1">The sequence shown here is derived from an EMBL/GenBank/DDBJ whole genome shotgun (WGS) entry which is preliminary data.</text>
</comment>
<accession>A0ACC1QIA8</accession>
<keyword evidence="2" id="KW-1185">Reference proteome</keyword>
<dbReference type="Proteomes" id="UP001148737">
    <property type="component" value="Unassembled WGS sequence"/>
</dbReference>
<sequence length="129" mass="13719">MLAIIAFAALASAMPIATEPNPAPQSATESDNLLATRIASAAMDIVKRSVCDLDADGIANTGSDCPHVNSVLRASFALFCLFAFLIVVHVWQAAKYNKIQAVFGTYIADDMEDVTTKTPYILLDEPGSP</sequence>
<gene>
    <name evidence="1" type="ORF">NLG97_g10030</name>
</gene>
<evidence type="ECO:0000313" key="2">
    <source>
        <dbReference type="Proteomes" id="UP001148737"/>
    </source>
</evidence>
<reference evidence="1" key="1">
    <citation type="submission" date="2022-07" db="EMBL/GenBank/DDBJ databases">
        <title>Genome Sequence of Lecanicillium saksenae.</title>
        <authorList>
            <person name="Buettner E."/>
        </authorList>
    </citation>
    <scope>NUCLEOTIDE SEQUENCE</scope>
    <source>
        <strain evidence="1">VT-O1</strain>
    </source>
</reference>
<protein>
    <submittedName>
        <fullName evidence="1">Uncharacterized protein</fullName>
    </submittedName>
</protein>
<evidence type="ECO:0000313" key="1">
    <source>
        <dbReference type="EMBL" id="KAJ3474015.1"/>
    </source>
</evidence>
<name>A0ACC1QIA8_9HYPO</name>
<organism evidence="1 2">
    <name type="scientific">Lecanicillium saksenae</name>
    <dbReference type="NCBI Taxonomy" id="468837"/>
    <lineage>
        <taxon>Eukaryota</taxon>
        <taxon>Fungi</taxon>
        <taxon>Dikarya</taxon>
        <taxon>Ascomycota</taxon>
        <taxon>Pezizomycotina</taxon>
        <taxon>Sordariomycetes</taxon>
        <taxon>Hypocreomycetidae</taxon>
        <taxon>Hypocreales</taxon>
        <taxon>Cordycipitaceae</taxon>
        <taxon>Lecanicillium</taxon>
    </lineage>
</organism>
<proteinExistence type="predicted"/>
<dbReference type="EMBL" id="JANAKD010002296">
    <property type="protein sequence ID" value="KAJ3474015.1"/>
    <property type="molecule type" value="Genomic_DNA"/>
</dbReference>